<protein>
    <recommendedName>
        <fullName evidence="4">Hydrophobin</fullName>
    </recommendedName>
</protein>
<keyword evidence="1" id="KW-0732">Signal</keyword>
<comment type="caution">
    <text evidence="2">The sequence shown here is derived from an EMBL/GenBank/DDBJ whole genome shotgun (WGS) entry which is preliminary data.</text>
</comment>
<dbReference type="OrthoDB" id="4913784at2759"/>
<organism evidence="2 3">
    <name type="scientific">Ophiocordyceps unilateralis</name>
    <name type="common">Zombie-ant fungus</name>
    <name type="synonym">Torrubia unilateralis</name>
    <dbReference type="NCBI Taxonomy" id="268505"/>
    <lineage>
        <taxon>Eukaryota</taxon>
        <taxon>Fungi</taxon>
        <taxon>Dikarya</taxon>
        <taxon>Ascomycota</taxon>
        <taxon>Pezizomycotina</taxon>
        <taxon>Sordariomycetes</taxon>
        <taxon>Hypocreomycetidae</taxon>
        <taxon>Hypocreales</taxon>
        <taxon>Ophiocordycipitaceae</taxon>
        <taxon>Ophiocordyceps</taxon>
    </lineage>
</organism>
<evidence type="ECO:0008006" key="4">
    <source>
        <dbReference type="Google" id="ProtNLM"/>
    </source>
</evidence>
<dbReference type="EMBL" id="LAZP02000433">
    <property type="protein sequence ID" value="PFH57264.1"/>
    <property type="molecule type" value="Genomic_DNA"/>
</dbReference>
<dbReference type="STRING" id="268505.A0A2A9P7T7"/>
<name>A0A2A9P7T7_OPHUN</name>
<reference evidence="2 3" key="2">
    <citation type="journal article" date="2017" name="Sci. Rep.">
        <title>Ant-infecting Ophiocordyceps genomes reveal a high diversity of potential behavioral manipulation genes and a possible major role for enterotoxins.</title>
        <authorList>
            <person name="de Bekker C."/>
            <person name="Ohm R.A."/>
            <person name="Evans H.C."/>
            <person name="Brachmann A."/>
            <person name="Hughes D.P."/>
        </authorList>
    </citation>
    <scope>NUCLEOTIDE SEQUENCE [LARGE SCALE GENOMIC DNA]</scope>
    <source>
        <strain evidence="2 3">SC16a</strain>
    </source>
</reference>
<evidence type="ECO:0000313" key="2">
    <source>
        <dbReference type="EMBL" id="PFH57264.1"/>
    </source>
</evidence>
<dbReference type="Proteomes" id="UP000037136">
    <property type="component" value="Unassembled WGS sequence"/>
</dbReference>
<gene>
    <name evidence="2" type="ORF">XA68_15307</name>
</gene>
<accession>A0A2A9P7T7</accession>
<feature type="signal peptide" evidence="1">
    <location>
        <begin position="1"/>
        <end position="18"/>
    </location>
</feature>
<sequence length="200" mass="22733">MWTPALIIAACIVTAVVAGRERSCHYRGAKCEWVRQDKTGRCVDNDMKPDGFNQRLSSTRFNTIRELCSDVTDGVNPGADCCDAYGTRCALGYEELWCQDFPLPPQRQVFVEEEPRMCWFRGKKCRWFGTAPTCGGTEFAVGEWNLYDSLQPQLVMTTQDTTWTKLCSEANSEGPGEDCCTMEKYGKECISGYKRLWCYE</sequence>
<proteinExistence type="predicted"/>
<reference evidence="2 3" key="1">
    <citation type="journal article" date="2015" name="BMC Genomics">
        <title>Gene expression during zombie ant biting behavior reflects the complexity underlying fungal parasitic behavioral manipulation.</title>
        <authorList>
            <person name="de Bekker C."/>
            <person name="Ohm R.A."/>
            <person name="Loreto R.G."/>
            <person name="Sebastian A."/>
            <person name="Albert I."/>
            <person name="Merrow M."/>
            <person name="Brachmann A."/>
            <person name="Hughes D.P."/>
        </authorList>
    </citation>
    <scope>NUCLEOTIDE SEQUENCE [LARGE SCALE GENOMIC DNA]</scope>
    <source>
        <strain evidence="2 3">SC16a</strain>
    </source>
</reference>
<keyword evidence="3" id="KW-1185">Reference proteome</keyword>
<feature type="chain" id="PRO_5013287262" description="Hydrophobin" evidence="1">
    <location>
        <begin position="19"/>
        <end position="200"/>
    </location>
</feature>
<dbReference type="AlphaFoldDB" id="A0A2A9P7T7"/>
<evidence type="ECO:0000256" key="1">
    <source>
        <dbReference type="SAM" id="SignalP"/>
    </source>
</evidence>
<evidence type="ECO:0000313" key="3">
    <source>
        <dbReference type="Proteomes" id="UP000037136"/>
    </source>
</evidence>